<sequence length="904" mass="104634">MIPVEFRQNTSGSRYYKDKPPRFVHLPARAARKYRQQPRWIKLLLLSAGLMLLFGYVPYFSFVKDLSSSTTPPIPKQDSQQQQQQPTAAVSRFSGIAREQVILYRIIGNDLPPRHKEGQTLSNLQFILEHEPDFPNTRKIFVLNRISNPVNEATIIRLLDRHHIEYLRLPFEENVYKQLDFRLEDFTEPDFLHSDDYRRYSKVAKLRVLDYTYHDKNLYAMNNNGGRNAAIEHARTIKNAKWIMPFDGNCFLSYNGFREIKAQLDQHGSNTKYFTVPMTRLLNNSVLLNDLDERPKAPEEPQIIFRHDATEQYNLNMRYGRRSKLELLWTLGALENRRLSRPTVPWEPSERPFSQDKGNFRSIGWVFRLFSGNPRQEENKKEASSIRAFNRLLAIQSSLDSLDESIARRDYQQDKMFLYNDKEMNSIRNGYRDKKGNNSDINHHIIRAVEHLKARAETIMDDHLTPPSTSLPQQSSSSSFEYERLGALSQNVTILTLAHHFLDDERYGKMATHMIRVQLLESKVMANENQHSYSFPGLGRLSTTSTVKHHHASFSSSSSADTNKNNSSNSNHGSILRLLSLSDLTKTDMSYLLDSIRFLRRMQLLTDDEYTQLQSIAGELLEYFVTSPAGIHLAQMTDHRGVLYDLQVTSLAAFTNDVQLFLRVANRCRMRIGKQFTANGNQPYQQLRLQSMMMMMVPDSSQMVTNKKEQDEQQQQEISSTQQKSWQQALLHYESLNLHYWLSLTRGIQNTGMAKDIWHYTAANGGSISHSVTKHLQSYAQLTMMVWKDEEDRAWANSKLRPLLLMANKAFQHATPPPSSLSIQQQQQQQQYEADRVWVEKATALDLFGNAYTIDHTSINSDIYQQQQQREEEDPTMSDMLKSILDDHATGQPSIVPFWTLGNL</sequence>
<accession>A0A1X2I5H3</accession>
<evidence type="ECO:0000256" key="1">
    <source>
        <dbReference type="ARBA" id="ARBA00022729"/>
    </source>
</evidence>
<feature type="transmembrane region" description="Helical" evidence="4">
    <location>
        <begin position="43"/>
        <end position="62"/>
    </location>
</feature>
<name>A0A1X2I5H3_9FUNG</name>
<dbReference type="Proteomes" id="UP000193560">
    <property type="component" value="Unassembled WGS sequence"/>
</dbReference>
<evidence type="ECO:0000256" key="4">
    <source>
        <dbReference type="SAM" id="Phobius"/>
    </source>
</evidence>
<keyword evidence="1" id="KW-0732">Signal</keyword>
<dbReference type="EMBL" id="MCGE01000029">
    <property type="protein sequence ID" value="ORZ08884.1"/>
    <property type="molecule type" value="Genomic_DNA"/>
</dbReference>
<keyword evidence="4" id="KW-1133">Transmembrane helix</keyword>
<evidence type="ECO:0000256" key="3">
    <source>
        <dbReference type="SAM" id="MobiDB-lite"/>
    </source>
</evidence>
<evidence type="ECO:0000259" key="5">
    <source>
        <dbReference type="Pfam" id="PF05426"/>
    </source>
</evidence>
<keyword evidence="2" id="KW-0456">Lyase</keyword>
<evidence type="ECO:0000313" key="7">
    <source>
        <dbReference type="Proteomes" id="UP000193560"/>
    </source>
</evidence>
<proteinExistence type="predicted"/>
<feature type="domain" description="Alginate lyase" evidence="5">
    <location>
        <begin position="478"/>
        <end position="778"/>
    </location>
</feature>
<reference evidence="6 7" key="1">
    <citation type="submission" date="2016-07" db="EMBL/GenBank/DDBJ databases">
        <title>Pervasive Adenine N6-methylation of Active Genes in Fungi.</title>
        <authorList>
            <consortium name="DOE Joint Genome Institute"/>
            <person name="Mondo S.J."/>
            <person name="Dannebaum R.O."/>
            <person name="Kuo R.C."/>
            <person name="Labutti K."/>
            <person name="Haridas S."/>
            <person name="Kuo A."/>
            <person name="Salamov A."/>
            <person name="Ahrendt S.R."/>
            <person name="Lipzen A."/>
            <person name="Sullivan W."/>
            <person name="Andreopoulos W.B."/>
            <person name="Clum A."/>
            <person name="Lindquist E."/>
            <person name="Daum C."/>
            <person name="Ramamoorthy G.K."/>
            <person name="Gryganskyi A."/>
            <person name="Culley D."/>
            <person name="Magnuson J.K."/>
            <person name="James T.Y."/>
            <person name="O'Malley M.A."/>
            <person name="Stajich J.E."/>
            <person name="Spatafora J.W."/>
            <person name="Visel A."/>
            <person name="Grigoriev I.V."/>
        </authorList>
    </citation>
    <scope>NUCLEOTIDE SEQUENCE [LARGE SCALE GENOMIC DNA]</scope>
    <source>
        <strain evidence="6 7">NRRL 1336</strain>
    </source>
</reference>
<dbReference type="Pfam" id="PF05426">
    <property type="entry name" value="Alginate_lyase"/>
    <property type="match status" value="1"/>
</dbReference>
<dbReference type="OrthoDB" id="63533at2759"/>
<keyword evidence="4" id="KW-0812">Transmembrane</keyword>
<dbReference type="InterPro" id="IPR008397">
    <property type="entry name" value="Alginate_lyase_dom"/>
</dbReference>
<dbReference type="AlphaFoldDB" id="A0A1X2I5H3"/>
<organism evidence="6 7">
    <name type="scientific">Absidia repens</name>
    <dbReference type="NCBI Taxonomy" id="90262"/>
    <lineage>
        <taxon>Eukaryota</taxon>
        <taxon>Fungi</taxon>
        <taxon>Fungi incertae sedis</taxon>
        <taxon>Mucoromycota</taxon>
        <taxon>Mucoromycotina</taxon>
        <taxon>Mucoromycetes</taxon>
        <taxon>Mucorales</taxon>
        <taxon>Cunninghamellaceae</taxon>
        <taxon>Absidia</taxon>
    </lineage>
</organism>
<evidence type="ECO:0000313" key="6">
    <source>
        <dbReference type="EMBL" id="ORZ08884.1"/>
    </source>
</evidence>
<keyword evidence="4" id="KW-0472">Membrane</keyword>
<feature type="compositionally biased region" description="Low complexity" evidence="3">
    <location>
        <begin position="553"/>
        <end position="570"/>
    </location>
</feature>
<feature type="region of interest" description="Disordered" evidence="3">
    <location>
        <begin position="549"/>
        <end position="570"/>
    </location>
</feature>
<dbReference type="STRING" id="90262.A0A1X2I5H3"/>
<gene>
    <name evidence="6" type="ORF">BCR42DRAFT_424205</name>
</gene>
<dbReference type="InterPro" id="IPR008929">
    <property type="entry name" value="Chondroitin_lyas"/>
</dbReference>
<evidence type="ECO:0000256" key="2">
    <source>
        <dbReference type="ARBA" id="ARBA00023239"/>
    </source>
</evidence>
<comment type="caution">
    <text evidence="6">The sequence shown here is derived from an EMBL/GenBank/DDBJ whole genome shotgun (WGS) entry which is preliminary data.</text>
</comment>
<keyword evidence="7" id="KW-1185">Reference proteome</keyword>
<feature type="region of interest" description="Disordered" evidence="3">
    <location>
        <begin position="701"/>
        <end position="721"/>
    </location>
</feature>
<dbReference type="Gene3D" id="1.50.10.100">
    <property type="entry name" value="Chondroitin AC/alginate lyase"/>
    <property type="match status" value="1"/>
</dbReference>
<protein>
    <recommendedName>
        <fullName evidence="5">Alginate lyase domain-containing protein</fullName>
    </recommendedName>
</protein>
<dbReference type="GO" id="GO:0016829">
    <property type="term" value="F:lyase activity"/>
    <property type="evidence" value="ECO:0007669"/>
    <property type="project" value="UniProtKB-KW"/>
</dbReference>
<dbReference type="GO" id="GO:0042597">
    <property type="term" value="C:periplasmic space"/>
    <property type="evidence" value="ECO:0007669"/>
    <property type="project" value="InterPro"/>
</dbReference>